<keyword evidence="3" id="KW-1185">Reference proteome</keyword>
<feature type="compositionally biased region" description="Pro residues" evidence="1">
    <location>
        <begin position="858"/>
        <end position="873"/>
    </location>
</feature>
<evidence type="ECO:0000313" key="2">
    <source>
        <dbReference type="EMBL" id="GAV03372.1"/>
    </source>
</evidence>
<feature type="compositionally biased region" description="Basic and acidic residues" evidence="1">
    <location>
        <begin position="1329"/>
        <end position="1339"/>
    </location>
</feature>
<feature type="compositionally biased region" description="Polar residues" evidence="1">
    <location>
        <begin position="661"/>
        <end position="670"/>
    </location>
</feature>
<dbReference type="EMBL" id="BDGG01000009">
    <property type="protein sequence ID" value="GAV03372.1"/>
    <property type="molecule type" value="Genomic_DNA"/>
</dbReference>
<feature type="compositionally biased region" description="Basic residues" evidence="1">
    <location>
        <begin position="825"/>
        <end position="836"/>
    </location>
</feature>
<feature type="region of interest" description="Disordered" evidence="1">
    <location>
        <begin position="463"/>
        <end position="530"/>
    </location>
</feature>
<reference evidence="2 3" key="1">
    <citation type="journal article" date="2016" name="Nat. Commun.">
        <title>Extremotolerant tardigrade genome and improved radiotolerance of human cultured cells by tardigrade-unique protein.</title>
        <authorList>
            <person name="Hashimoto T."/>
            <person name="Horikawa D.D."/>
            <person name="Saito Y."/>
            <person name="Kuwahara H."/>
            <person name="Kozuka-Hata H."/>
            <person name="Shin-I T."/>
            <person name="Minakuchi Y."/>
            <person name="Ohishi K."/>
            <person name="Motoyama A."/>
            <person name="Aizu T."/>
            <person name="Enomoto A."/>
            <person name="Kondo K."/>
            <person name="Tanaka S."/>
            <person name="Hara Y."/>
            <person name="Koshikawa S."/>
            <person name="Sagara H."/>
            <person name="Miura T."/>
            <person name="Yokobori S."/>
            <person name="Miyagawa K."/>
            <person name="Suzuki Y."/>
            <person name="Kubo T."/>
            <person name="Oyama M."/>
            <person name="Kohara Y."/>
            <person name="Fujiyama A."/>
            <person name="Arakawa K."/>
            <person name="Katayama T."/>
            <person name="Toyoda A."/>
            <person name="Kunieda T."/>
        </authorList>
    </citation>
    <scope>NUCLEOTIDE SEQUENCE [LARGE SCALE GENOMIC DNA]</scope>
    <source>
        <strain evidence="2 3">YOKOZUNA-1</strain>
    </source>
</reference>
<feature type="compositionally biased region" description="Low complexity" evidence="1">
    <location>
        <begin position="101"/>
        <end position="116"/>
    </location>
</feature>
<proteinExistence type="predicted"/>
<feature type="compositionally biased region" description="Basic and acidic residues" evidence="1">
    <location>
        <begin position="1218"/>
        <end position="1227"/>
    </location>
</feature>
<feature type="compositionally biased region" description="Basic and acidic residues" evidence="1">
    <location>
        <begin position="266"/>
        <end position="280"/>
    </location>
</feature>
<evidence type="ECO:0000313" key="3">
    <source>
        <dbReference type="Proteomes" id="UP000186922"/>
    </source>
</evidence>
<feature type="compositionally biased region" description="Polar residues" evidence="1">
    <location>
        <begin position="506"/>
        <end position="529"/>
    </location>
</feature>
<feature type="region of interest" description="Disordered" evidence="1">
    <location>
        <begin position="855"/>
        <end position="1040"/>
    </location>
</feature>
<feature type="compositionally biased region" description="Low complexity" evidence="1">
    <location>
        <begin position="200"/>
        <end position="216"/>
    </location>
</feature>
<feature type="compositionally biased region" description="Low complexity" evidence="1">
    <location>
        <begin position="9"/>
        <end position="28"/>
    </location>
</feature>
<feature type="compositionally biased region" description="Basic and acidic residues" evidence="1">
    <location>
        <begin position="135"/>
        <end position="152"/>
    </location>
</feature>
<feature type="region of interest" description="Disordered" evidence="1">
    <location>
        <begin position="92"/>
        <end position="342"/>
    </location>
</feature>
<sequence length="1394" mass="155587">MSHFRKYYSPSTLNSSNASSTSASTPSTVIQVGPTTTAESSSENVQVSTDPNPLPSTHLSSTVSAFRGQSTNRGALPTSNFLINRHKLLRKTEEGKVMREGGTLSGSRSQLTGSSSNLAHKPKEFENYGANGKSFVEDEDRHASTDTSRYDDSAGNITETDFSERSAVSRIPVGNVEYGGNERPIEHVTSQNFETDSEAPRAVSSVRWSPSSSSRPQVPPKPDISSNELERKMEEIAAKSKQSRGILRVPSLRGTLTRSRTPSRGPSEERPAKKKEEYLHESVTYTKTKAPAEVPVSSAAPSSGRANFFRGRSGNTVTSSSSSRAEVSSPQLLNTTTDQVGSAVEIGGTSRRISPSPQRTSIIPAPIQTGTVQTANLSLRETDRPVDVETIVQIAPVYSRLSDVRSAPKQTTRIQQMMESSRPAVPSPTPSGFIQPQIRPTPPRKPVRTDVNETLIEVLPQGKARRPAPPVPAVNHRAATAGRSEQHVTTIRTSSPSPTRAGHLSTVANLSRNTSPTHGVTVPVNNHNNVGHDAARPIQRIESAPKSINDSYAGQMTFDDEFDSLMSSSHVDYEHSSADEDDDLVKRSLMKASGNRRGNIENIEEENITTTYVDNAPTVYRTEFATHSQSHYDKLPQRHTRTVVQRKPSFLSSADDSDSSRGQGNLAGSNVRSSVTTTRVSRRESDVNQADAQLPRDDSAGRRKYDERRQLLRSFEENLQRKRHQSAKDDDRFTQSNQNGPPRNTQQPHHIYRQTGQVVSQSTSRYPERDSDDDFTDSVGIPEPLPEYEYPSRVQGRTIQEVQEIRESVRLREPSTTSSEDHSPSRKTQKRGHNFGRHFDITPEEYTSTRALIHHRLPPPNYVPDSPPPPPPVLGQTGSRLSLAERNRTPPPTRPIHLSRPHSQSPDNRLRPGQAQARLPPPSPVAPFVHHSDGEGRYYSDQKPKKKMNIVRRLSELVRGERKHRKPEMGRKSSTSSMEQEQENRPPVRLIAARQQSPVRRYQDQPLRQTAAPPQVVSRIPSFNRPGTSNRNSGNFSDSQTASFTYQEQPIPVYAQPNKLLKQQNLRHRSMSEYDLSYNPGHSPSRNIQYVDKPLKNAKSTESVSESVWKEKVRYRYDHDPPDEKYEKVTKTTLIPWAKSKVLNRSGDEGRTTAHVRHGFFDKDLQHYRSTPALPINSNQVDMRMMPAPVKPPRRYEYDANRGSDSDRSEPLRVPVRSSERLREHRMTSNPAPDYYSQPSETSRRTIQTSTSSGGEDSTPQPTRVPLRRVETTISTPSNRAPRALERTAVVRGPVEKIQIQVQPAYARTRIAANDYANRRYQTDLNRTPPEEVSRRSAVREQSGGRGPSGYKAAYKMLIDNPAASGGGGMVQERRRIFNNAPQPARADYYAHRR</sequence>
<organism evidence="2 3">
    <name type="scientific">Ramazzottius varieornatus</name>
    <name type="common">Water bear</name>
    <name type="synonym">Tardigrade</name>
    <dbReference type="NCBI Taxonomy" id="947166"/>
    <lineage>
        <taxon>Eukaryota</taxon>
        <taxon>Metazoa</taxon>
        <taxon>Ecdysozoa</taxon>
        <taxon>Tardigrada</taxon>
        <taxon>Eutardigrada</taxon>
        <taxon>Parachela</taxon>
        <taxon>Hypsibioidea</taxon>
        <taxon>Ramazzottiidae</taxon>
        <taxon>Ramazzottius</taxon>
    </lineage>
</organism>
<feature type="compositionally biased region" description="Basic and acidic residues" evidence="1">
    <location>
        <begin position="930"/>
        <end position="943"/>
    </location>
</feature>
<feature type="compositionally biased region" description="Polar residues" evidence="1">
    <location>
        <begin position="254"/>
        <end position="264"/>
    </location>
</feature>
<feature type="region of interest" description="Disordered" evidence="1">
    <location>
        <begin position="1326"/>
        <end position="1349"/>
    </location>
</feature>
<feature type="compositionally biased region" description="Polar residues" evidence="1">
    <location>
        <begin position="1025"/>
        <end position="1040"/>
    </location>
</feature>
<gene>
    <name evidence="2" type="primary">RvY_13803</name>
    <name evidence="2" type="synonym">RvY_13803.1</name>
    <name evidence="2" type="ORF">RvY_13803-1</name>
</gene>
<feature type="compositionally biased region" description="Polar residues" evidence="1">
    <location>
        <begin position="330"/>
        <end position="340"/>
    </location>
</feature>
<accession>A0A1D1VP54</accession>
<feature type="compositionally biased region" description="Basic and acidic residues" evidence="1">
    <location>
        <begin position="1194"/>
        <end position="1211"/>
    </location>
</feature>
<name>A0A1D1VP54_RAMVA</name>
<feature type="compositionally biased region" description="Low complexity" evidence="1">
    <location>
        <begin position="291"/>
        <end position="303"/>
    </location>
</feature>
<feature type="region of interest" description="Disordered" evidence="1">
    <location>
        <begin position="1173"/>
        <end position="1270"/>
    </location>
</feature>
<feature type="compositionally biased region" description="Basic and acidic residues" evidence="1">
    <location>
        <begin position="694"/>
        <end position="733"/>
    </location>
</feature>
<feature type="compositionally biased region" description="Low complexity" evidence="1">
    <location>
        <begin position="489"/>
        <end position="500"/>
    </location>
</feature>
<feature type="region of interest" description="Disordered" evidence="1">
    <location>
        <begin position="419"/>
        <end position="447"/>
    </location>
</feature>
<feature type="compositionally biased region" description="Polar residues" evidence="1">
    <location>
        <begin position="29"/>
        <end position="78"/>
    </location>
</feature>
<dbReference type="OrthoDB" id="10216725at2759"/>
<feature type="region of interest" description="Disordered" evidence="1">
    <location>
        <begin position="1"/>
        <end position="78"/>
    </location>
</feature>
<feature type="compositionally biased region" description="Basic and acidic residues" evidence="1">
    <location>
        <begin position="803"/>
        <end position="824"/>
    </location>
</feature>
<feature type="region of interest" description="Disordered" evidence="1">
    <location>
        <begin position="627"/>
        <end position="840"/>
    </location>
</feature>
<protein>
    <submittedName>
        <fullName evidence="2">Uncharacterized protein</fullName>
    </submittedName>
</protein>
<evidence type="ECO:0000256" key="1">
    <source>
        <dbReference type="SAM" id="MobiDB-lite"/>
    </source>
</evidence>
<comment type="caution">
    <text evidence="2">The sequence shown here is derived from an EMBL/GenBank/DDBJ whole genome shotgun (WGS) entry which is preliminary data.</text>
</comment>
<feature type="compositionally biased region" description="Basic and acidic residues" evidence="1">
    <location>
        <begin position="228"/>
        <end position="238"/>
    </location>
</feature>
<feature type="compositionally biased region" description="Polar residues" evidence="1">
    <location>
        <begin position="734"/>
        <end position="765"/>
    </location>
</feature>
<feature type="compositionally biased region" description="Low complexity" evidence="1">
    <location>
        <begin position="311"/>
        <end position="329"/>
    </location>
</feature>
<dbReference type="Proteomes" id="UP000186922">
    <property type="component" value="Unassembled WGS sequence"/>
</dbReference>